<protein>
    <recommendedName>
        <fullName evidence="3">ATP-grasp domain-containing protein</fullName>
    </recommendedName>
</protein>
<gene>
    <name evidence="1" type="ORF">ED312_11215</name>
</gene>
<accession>A0A3N0EFV5</accession>
<dbReference type="SUPFAM" id="SSF56059">
    <property type="entry name" value="Glutathione synthetase ATP-binding domain-like"/>
    <property type="match status" value="1"/>
</dbReference>
<dbReference type="Gene3D" id="3.30.470.20">
    <property type="entry name" value="ATP-grasp fold, B domain"/>
    <property type="match status" value="1"/>
</dbReference>
<organism evidence="1 2">
    <name type="scientific">Sinomicrobium pectinilyticum</name>
    <dbReference type="NCBI Taxonomy" id="1084421"/>
    <lineage>
        <taxon>Bacteria</taxon>
        <taxon>Pseudomonadati</taxon>
        <taxon>Bacteroidota</taxon>
        <taxon>Flavobacteriia</taxon>
        <taxon>Flavobacteriales</taxon>
        <taxon>Flavobacteriaceae</taxon>
        <taxon>Sinomicrobium</taxon>
    </lineage>
</organism>
<evidence type="ECO:0000313" key="2">
    <source>
        <dbReference type="Proteomes" id="UP000267469"/>
    </source>
</evidence>
<name>A0A3N0EFV5_SINP1</name>
<evidence type="ECO:0000313" key="1">
    <source>
        <dbReference type="EMBL" id="RNL86694.1"/>
    </source>
</evidence>
<dbReference type="RefSeq" id="WP_123216111.1">
    <property type="nucleotide sequence ID" value="NZ_RJTM01000078.1"/>
</dbReference>
<reference evidence="1 2" key="1">
    <citation type="submission" date="2018-10" db="EMBL/GenBank/DDBJ databases">
        <title>Sinomicrobium pectinilyticum sp. nov., a pectinase-producing bacterium isolated from alkaline and saline soil, and emended description of the genus Sinomicrobium.</title>
        <authorList>
            <person name="Cheng B."/>
            <person name="Li C."/>
            <person name="Lai Q."/>
            <person name="Du M."/>
            <person name="Shao Z."/>
            <person name="Xu P."/>
            <person name="Yang C."/>
        </authorList>
    </citation>
    <scope>NUCLEOTIDE SEQUENCE [LARGE SCALE GENOMIC DNA]</scope>
    <source>
        <strain evidence="1 2">5DNS001</strain>
    </source>
</reference>
<evidence type="ECO:0008006" key="3">
    <source>
        <dbReference type="Google" id="ProtNLM"/>
    </source>
</evidence>
<dbReference type="Proteomes" id="UP000267469">
    <property type="component" value="Unassembled WGS sequence"/>
</dbReference>
<dbReference type="EMBL" id="RJTM01000078">
    <property type="protein sequence ID" value="RNL86694.1"/>
    <property type="molecule type" value="Genomic_DNA"/>
</dbReference>
<proteinExistence type="predicted"/>
<sequence length="329" mass="38516">MILVLTTEWGDYSHPAFIDWLKYYKANYFILSGEGIHNGRYDISLKENQLIIDGINFNKEISVVLNRRFLTINEIPDLYERDKKLNTGLKKRISDELYEFRNFLPFINNAYWIPDRNSTHVNKLNVLKKAMDLGINVPAYLVTNNKSDLITFKKEYAQIITKAIGNFQPVFSEQHHTVNPIYTKVVSDELIKKLSQNFALSFFQELITKKSEYRVLYFMGNFFTVELLSQENQHTSIDSRVQNDKNENLRLVKSDLPLFIKSRLKGLMDALNLNIGCIDLLKDMTNEYFFLEVNPVGQIGGYSKRANLNFEKFIVEKIIDIDNQWTKKH</sequence>
<dbReference type="AlphaFoldDB" id="A0A3N0EFV5"/>
<dbReference type="OrthoDB" id="583309at2"/>
<keyword evidence="2" id="KW-1185">Reference proteome</keyword>
<comment type="caution">
    <text evidence="1">The sequence shown here is derived from an EMBL/GenBank/DDBJ whole genome shotgun (WGS) entry which is preliminary data.</text>
</comment>